<feature type="transmembrane region" description="Helical" evidence="6">
    <location>
        <begin position="132"/>
        <end position="160"/>
    </location>
</feature>
<dbReference type="InterPro" id="IPR000276">
    <property type="entry name" value="GPCR_Rhodpsn"/>
</dbReference>
<dbReference type="InterPro" id="IPR052954">
    <property type="entry name" value="GPCR-Ligand_Int"/>
</dbReference>
<dbReference type="InterPro" id="IPR017452">
    <property type="entry name" value="GPCR_Rhodpsn_7TM"/>
</dbReference>
<accession>A0A0V1EA83</accession>
<dbReference type="PRINTS" id="PR00237">
    <property type="entry name" value="GPCRRHODOPSN"/>
</dbReference>
<keyword evidence="5 8" id="KW-0675">Receptor</keyword>
<dbReference type="PROSITE" id="PS00237">
    <property type="entry name" value="G_PROTEIN_RECEP_F1_1"/>
    <property type="match status" value="1"/>
</dbReference>
<proteinExistence type="inferred from homology"/>
<feature type="domain" description="G-protein coupled receptors family 1 profile" evidence="7">
    <location>
        <begin position="152"/>
        <end position="412"/>
    </location>
</feature>
<evidence type="ECO:0000256" key="3">
    <source>
        <dbReference type="ARBA" id="ARBA00022989"/>
    </source>
</evidence>
<dbReference type="Proteomes" id="UP000054632">
    <property type="component" value="Unassembled WGS sequence"/>
</dbReference>
<evidence type="ECO:0000313" key="8">
    <source>
        <dbReference type="EMBL" id="KRY70667.1"/>
    </source>
</evidence>
<keyword evidence="5" id="KW-0807">Transducer</keyword>
<feature type="transmembrane region" description="Helical" evidence="6">
    <location>
        <begin position="215"/>
        <end position="237"/>
    </location>
</feature>
<dbReference type="EMBL" id="JYDR01000070">
    <property type="protein sequence ID" value="KRY70667.1"/>
    <property type="molecule type" value="Genomic_DNA"/>
</dbReference>
<evidence type="ECO:0000256" key="4">
    <source>
        <dbReference type="ARBA" id="ARBA00023136"/>
    </source>
</evidence>
<feature type="transmembrane region" description="Helical" evidence="6">
    <location>
        <begin position="388"/>
        <end position="415"/>
    </location>
</feature>
<dbReference type="PANTHER" id="PTHR46641:SF2">
    <property type="entry name" value="FMRFAMIDE RECEPTOR"/>
    <property type="match status" value="1"/>
</dbReference>
<dbReference type="PANTHER" id="PTHR46641">
    <property type="entry name" value="FMRFAMIDE RECEPTOR-RELATED"/>
    <property type="match status" value="1"/>
</dbReference>
<keyword evidence="2 5" id="KW-0812">Transmembrane</keyword>
<gene>
    <name evidence="8" type="primary">FR</name>
    <name evidence="8" type="ORF">T4A_5951</name>
</gene>
<name>A0A0V1EA83_TRIPS</name>
<evidence type="ECO:0000259" key="7">
    <source>
        <dbReference type="PROSITE" id="PS50262"/>
    </source>
</evidence>
<comment type="similarity">
    <text evidence="5">Belongs to the G-protein coupled receptor 1 family.</text>
</comment>
<feature type="transmembrane region" description="Helical" evidence="6">
    <location>
        <begin position="172"/>
        <end position="195"/>
    </location>
</feature>
<dbReference type="GO" id="GO:0016020">
    <property type="term" value="C:membrane"/>
    <property type="evidence" value="ECO:0007669"/>
    <property type="project" value="UniProtKB-SubCell"/>
</dbReference>
<organism evidence="8 9">
    <name type="scientific">Trichinella pseudospiralis</name>
    <name type="common">Parasitic roundworm</name>
    <dbReference type="NCBI Taxonomy" id="6337"/>
    <lineage>
        <taxon>Eukaryota</taxon>
        <taxon>Metazoa</taxon>
        <taxon>Ecdysozoa</taxon>
        <taxon>Nematoda</taxon>
        <taxon>Enoplea</taxon>
        <taxon>Dorylaimia</taxon>
        <taxon>Trichinellida</taxon>
        <taxon>Trichinellidae</taxon>
        <taxon>Trichinella</taxon>
    </lineage>
</organism>
<dbReference type="CDD" id="cd14978">
    <property type="entry name" value="7tmA_FMRFamide_R-like"/>
    <property type="match status" value="1"/>
</dbReference>
<evidence type="ECO:0000256" key="5">
    <source>
        <dbReference type="RuleBase" id="RU000688"/>
    </source>
</evidence>
<keyword evidence="5" id="KW-0297">G-protein coupled receptor</keyword>
<feature type="transmembrane region" description="Helical" evidence="6">
    <location>
        <begin position="258"/>
        <end position="274"/>
    </location>
</feature>
<evidence type="ECO:0000256" key="6">
    <source>
        <dbReference type="SAM" id="Phobius"/>
    </source>
</evidence>
<comment type="subcellular location">
    <subcellularLocation>
        <location evidence="1">Membrane</location>
    </subcellularLocation>
</comment>
<evidence type="ECO:0000256" key="2">
    <source>
        <dbReference type="ARBA" id="ARBA00022692"/>
    </source>
</evidence>
<sequence>MQQIHAFTDETKYASNSNKLSSSSSCYLMYQRRGRVKSDERYHHCLCDQACLLNIQKSVASFETITTVVKGHRASQILILMTIGQLPIMGCSSSAENFTFSSTTNWTSKGAVVFEESLSPLLAAYSYPASQFLFNVVCSVLMIVVAVVGLVSNAIFIHLFRRSNSTPTSMDILLIGLAAADNALLLSGTPVYSVIALYTYKPSEQLLKMMNHLTVTLYPISMMAHCASVWTMVSISVERYIAVCHPLAARSLCSARRSVAVLCVITTMSVLYNFCRFWEYRINDQNHVVPLLRSNELYVQVFVHWMYFFTVFGLPLFTLASVNCCIVHTIFRARRLRATMSRSQLRQHRLAVMMIVLVVIFFVSNTLAFVLNALEAAGFFDNMKDDKYIFYCLMDVNNLLVEFNSSINLYLYLIFCRRFRTRFCRMLRCLNTASSLPLPFAFPANADKEPYSKTGLNLSIQRRNLNNNSSFDATSAYYD</sequence>
<keyword evidence="4 6" id="KW-0472">Membrane</keyword>
<dbReference type="GO" id="GO:0004930">
    <property type="term" value="F:G protein-coupled receptor activity"/>
    <property type="evidence" value="ECO:0007669"/>
    <property type="project" value="UniProtKB-KW"/>
</dbReference>
<feature type="transmembrane region" description="Helical" evidence="6">
    <location>
        <begin position="305"/>
        <end position="330"/>
    </location>
</feature>
<keyword evidence="3 6" id="KW-1133">Transmembrane helix</keyword>
<dbReference type="AlphaFoldDB" id="A0A0V1EA83"/>
<dbReference type="SUPFAM" id="SSF81321">
    <property type="entry name" value="Family A G protein-coupled receptor-like"/>
    <property type="match status" value="1"/>
</dbReference>
<comment type="caution">
    <text evidence="8">The sequence shown here is derived from an EMBL/GenBank/DDBJ whole genome shotgun (WGS) entry which is preliminary data.</text>
</comment>
<reference evidence="8 9" key="1">
    <citation type="submission" date="2015-01" db="EMBL/GenBank/DDBJ databases">
        <title>Evolution of Trichinella species and genotypes.</title>
        <authorList>
            <person name="Korhonen P.K."/>
            <person name="Edoardo P."/>
            <person name="Giuseppe L.R."/>
            <person name="Gasser R.B."/>
        </authorList>
    </citation>
    <scope>NUCLEOTIDE SEQUENCE [LARGE SCALE GENOMIC DNA]</scope>
    <source>
        <strain evidence="8">ISS13</strain>
    </source>
</reference>
<dbReference type="PROSITE" id="PS50262">
    <property type="entry name" value="G_PROTEIN_RECEP_F1_2"/>
    <property type="match status" value="1"/>
</dbReference>
<dbReference type="SMART" id="SM01381">
    <property type="entry name" value="7TM_GPCR_Srsx"/>
    <property type="match status" value="1"/>
</dbReference>
<dbReference type="Gene3D" id="1.20.1070.10">
    <property type="entry name" value="Rhodopsin 7-helix transmembrane proteins"/>
    <property type="match status" value="1"/>
</dbReference>
<evidence type="ECO:0000256" key="1">
    <source>
        <dbReference type="ARBA" id="ARBA00004370"/>
    </source>
</evidence>
<evidence type="ECO:0000313" key="9">
    <source>
        <dbReference type="Proteomes" id="UP000054632"/>
    </source>
</evidence>
<protein>
    <submittedName>
        <fullName evidence="8">FMRFamide receptor</fullName>
    </submittedName>
</protein>
<dbReference type="Pfam" id="PF00001">
    <property type="entry name" value="7tm_1"/>
    <property type="match status" value="1"/>
</dbReference>
<feature type="transmembrane region" description="Helical" evidence="6">
    <location>
        <begin position="350"/>
        <end position="368"/>
    </location>
</feature>